<dbReference type="RefSeq" id="WP_006994037.1">
    <property type="nucleotide sequence ID" value="NZ_BAEP01000072.1"/>
</dbReference>
<dbReference type="PROSITE" id="PS51379">
    <property type="entry name" value="4FE4S_FER_2"/>
    <property type="match status" value="1"/>
</dbReference>
<keyword evidence="7 9" id="KW-0408">Iron</keyword>
<feature type="domain" description="4Fe-4S ferredoxin-type" evidence="10">
    <location>
        <begin position="182"/>
        <end position="214"/>
    </location>
</feature>
<dbReference type="PANTHER" id="PTHR30002:SF4">
    <property type="entry name" value="EPOXYQUEUOSINE REDUCTASE"/>
    <property type="match status" value="1"/>
</dbReference>
<feature type="binding site" evidence="9">
    <location>
        <position position="140"/>
    </location>
    <ligand>
        <name>cob(II)alamin</name>
        <dbReference type="ChEBI" id="CHEBI:16304"/>
    </ligand>
</feature>
<dbReference type="InterPro" id="IPR017900">
    <property type="entry name" value="4Fe4S_Fe_S_CS"/>
</dbReference>
<comment type="subunit">
    <text evidence="9">Monomer.</text>
</comment>
<evidence type="ECO:0000256" key="6">
    <source>
        <dbReference type="ARBA" id="ARBA00023002"/>
    </source>
</evidence>
<gene>
    <name evidence="9" type="primary">queG</name>
    <name evidence="11" type="ORF">GMES_3609</name>
</gene>
<dbReference type="GO" id="GO:0008616">
    <property type="term" value="P:tRNA queuosine(34) biosynthetic process"/>
    <property type="evidence" value="ECO:0007669"/>
    <property type="project" value="UniProtKB-UniRule"/>
</dbReference>
<feature type="binding site" evidence="9">
    <location>
        <position position="175"/>
    </location>
    <ligand>
        <name>cob(II)alamin</name>
        <dbReference type="ChEBI" id="CHEBI:16304"/>
    </ligand>
</feature>
<evidence type="ECO:0000256" key="1">
    <source>
        <dbReference type="ARBA" id="ARBA00022485"/>
    </source>
</evidence>
<keyword evidence="9" id="KW-0170">Cobalt</keyword>
<keyword evidence="5 9" id="KW-0671">Queuosine biosynthesis</keyword>
<dbReference type="Pfam" id="PF13484">
    <property type="entry name" value="Fer4_16"/>
    <property type="match status" value="1"/>
</dbReference>
<comment type="caution">
    <text evidence="9">Lacks conserved residue(s) required for the propagation of feature annotation.</text>
</comment>
<dbReference type="Gene3D" id="3.30.70.20">
    <property type="match status" value="1"/>
</dbReference>
<comment type="cofactor">
    <cofactor evidence="9">
        <name>[4Fe-4S] cluster</name>
        <dbReference type="ChEBI" id="CHEBI:49883"/>
    </cofactor>
    <text evidence="9">Binds 2 [4Fe-4S] clusters per monomer.</text>
</comment>
<dbReference type="GO" id="GO:0051539">
    <property type="term" value="F:4 iron, 4 sulfur cluster binding"/>
    <property type="evidence" value="ECO:0007669"/>
    <property type="project" value="UniProtKB-KW"/>
</dbReference>
<feature type="binding site" evidence="9">
    <location>
        <position position="229"/>
    </location>
    <ligand>
        <name>tRNA</name>
        <dbReference type="ChEBI" id="CHEBI:17843"/>
    </ligand>
</feature>
<feature type="binding site" evidence="9">
    <location>
        <position position="63"/>
    </location>
    <ligand>
        <name>cob(II)alamin</name>
        <dbReference type="ChEBI" id="CHEBI:16304"/>
    </ligand>
</feature>
<proteinExistence type="inferred from homology"/>
<dbReference type="AlphaFoldDB" id="K6YPJ6"/>
<dbReference type="FunFam" id="3.30.70.20:FF:000017">
    <property type="entry name" value="Epoxyqueuosine reductase"/>
    <property type="match status" value="1"/>
</dbReference>
<evidence type="ECO:0000256" key="9">
    <source>
        <dbReference type="HAMAP-Rule" id="MF_00916"/>
    </source>
</evidence>
<evidence type="ECO:0000256" key="2">
    <source>
        <dbReference type="ARBA" id="ARBA00022490"/>
    </source>
</evidence>
<dbReference type="PROSITE" id="PS00198">
    <property type="entry name" value="4FE4S_FER_1"/>
    <property type="match status" value="1"/>
</dbReference>
<feature type="binding site" evidence="9">
    <location>
        <position position="158"/>
    </location>
    <ligand>
        <name>cob(II)alamin</name>
        <dbReference type="ChEBI" id="CHEBI:16304"/>
    </ligand>
</feature>
<feature type="binding site" evidence="9">
    <location>
        <position position="222"/>
    </location>
    <ligand>
        <name>cob(II)alamin</name>
        <dbReference type="ChEBI" id="CHEBI:16304"/>
    </ligand>
</feature>
<keyword evidence="6 9" id="KW-0560">Oxidoreductase</keyword>
<comment type="cofactor">
    <cofactor evidence="9">
        <name>cob(II)alamin</name>
        <dbReference type="ChEBI" id="CHEBI:16304"/>
    </cofactor>
</comment>
<keyword evidence="3 9" id="KW-0819">tRNA processing</keyword>
<feature type="binding site" evidence="9">
    <location>
        <position position="204"/>
    </location>
    <ligand>
        <name>[4Fe-4S] cluster</name>
        <dbReference type="ChEBI" id="CHEBI:49883"/>
        <label>2</label>
    </ligand>
</feature>
<keyword evidence="2 9" id="KW-0963">Cytoplasm</keyword>
<keyword evidence="4 9" id="KW-0479">Metal-binding</keyword>
<protein>
    <recommendedName>
        <fullName evidence="9">Epoxyqueuosine reductase</fullName>
        <ecNumber evidence="9">1.17.99.6</ecNumber>
    </recommendedName>
    <alternativeName>
        <fullName evidence="9">Queuosine biosynthesis protein QueG</fullName>
    </alternativeName>
</protein>
<dbReference type="GO" id="GO:0031419">
    <property type="term" value="F:cobalamin binding"/>
    <property type="evidence" value="ECO:0007669"/>
    <property type="project" value="UniProtKB-KW"/>
</dbReference>
<feature type="binding site" evidence="9">
    <location>
        <position position="220"/>
    </location>
    <ligand>
        <name>[4Fe-4S] cluster</name>
        <dbReference type="ChEBI" id="CHEBI:49883"/>
        <label>2</label>
    </ligand>
</feature>
<feature type="binding site" evidence="9">
    <location>
        <position position="200"/>
    </location>
    <ligand>
        <name>[4Fe-4S] cluster</name>
        <dbReference type="ChEBI" id="CHEBI:49883"/>
        <label>1</label>
    </ligand>
</feature>
<accession>K6YPJ6</accession>
<dbReference type="GO" id="GO:0052693">
    <property type="term" value="F:epoxyqueuosine reductase activity"/>
    <property type="evidence" value="ECO:0007669"/>
    <property type="project" value="UniProtKB-UniRule"/>
</dbReference>
<dbReference type="OrthoDB" id="9784571at2"/>
<dbReference type="InterPro" id="IPR017896">
    <property type="entry name" value="4Fe4S_Fe-S-bd"/>
</dbReference>
<reference evidence="11 12" key="1">
    <citation type="journal article" date="2017" name="Antonie Van Leeuwenhoek">
        <title>Rhizobium rhizosphaerae sp. nov., a novel species isolated from rice rhizosphere.</title>
        <authorList>
            <person name="Zhao J.J."/>
            <person name="Zhang J."/>
            <person name="Zhang R.J."/>
            <person name="Zhang C.W."/>
            <person name="Yin H.Q."/>
            <person name="Zhang X.X."/>
        </authorList>
    </citation>
    <scope>NUCLEOTIDE SEQUENCE [LARGE SCALE GENOMIC DNA]</scope>
    <source>
        <strain evidence="11 12">KMM 241</strain>
    </source>
</reference>
<dbReference type="PANTHER" id="PTHR30002">
    <property type="entry name" value="EPOXYQUEUOSINE REDUCTASE"/>
    <property type="match status" value="1"/>
</dbReference>
<comment type="function">
    <text evidence="9">Catalyzes the conversion of epoxyqueuosine (oQ) to queuosine (Q), which is a hypermodified base found in the wobble positions of tRNA(Asp), tRNA(Asn), tRNA(His) and tRNA(Tyr).</text>
</comment>
<keyword evidence="9" id="KW-0846">Cobalamin</keyword>
<evidence type="ECO:0000256" key="8">
    <source>
        <dbReference type="ARBA" id="ARBA00023014"/>
    </source>
</evidence>
<evidence type="ECO:0000256" key="3">
    <source>
        <dbReference type="ARBA" id="ARBA00022694"/>
    </source>
</evidence>
<comment type="pathway">
    <text evidence="9">tRNA modification; tRNA-queuosine biosynthesis.</text>
</comment>
<comment type="similarity">
    <text evidence="9">Belongs to the QueG family.</text>
</comment>
<sequence length="397" mass="44672">MSFAQYDLHQLAQNIKAWGEALGFQQVGIADIDLSTHENKLQSWLDSGYNGQMNFMAEHGMKRARPAELLPGTLRVISVRMDYLPPDAKFAHTLRNKESAYISRYALGRDYHKLLRNRLKKLGEKIRTQCTTANFRPFVDSAPVLEHALAEKAGIGWTGKHSLTLNQQGGSWFFLGELFIDIPLPVDEPVEEQCGSCNACMTICPTQAIVAPYVVDAKRCISYLTIELKGAIPEAFRRALGNRIYGCDDCQLICPWNRYAKITSETDFHPRDVLQDKTLAELAMWDESTFLKNTEGSAIRRIGHERWQRNISIALGNASYSTHTYEALTVLAAQGTDLVQEHARWALNEQDLKKAQSIPVVSIEDNTPLDDSLLAPQAKRLNQRLIRSIEKGLARDA</sequence>
<feature type="binding site" evidence="9">
    <location>
        <position position="250"/>
    </location>
    <ligand>
        <name>[4Fe-4S] cluster</name>
        <dbReference type="ChEBI" id="CHEBI:49883"/>
        <label>2</label>
    </ligand>
</feature>
<dbReference type="InterPro" id="IPR004453">
    <property type="entry name" value="QueG"/>
</dbReference>
<dbReference type="SUPFAM" id="SSF54862">
    <property type="entry name" value="4Fe-4S ferredoxins"/>
    <property type="match status" value="1"/>
</dbReference>
<comment type="caution">
    <text evidence="11">The sequence shown here is derived from an EMBL/GenBank/DDBJ whole genome shotgun (WGS) entry which is preliminary data.</text>
</comment>
<feature type="binding site" evidence="9">
    <location>
        <position position="247"/>
    </location>
    <ligand>
        <name>[4Fe-4S] cluster</name>
        <dbReference type="ChEBI" id="CHEBI:49883"/>
        <label>2</label>
    </ligand>
</feature>
<keyword evidence="1 9" id="KW-0004">4Fe-4S</keyword>
<feature type="binding site" evidence="9">
    <location>
        <begin position="247"/>
        <end position="248"/>
    </location>
    <ligand>
        <name>cob(II)alamin</name>
        <dbReference type="ChEBI" id="CHEBI:16304"/>
    </ligand>
</feature>
<dbReference type="eggNOG" id="COG1600">
    <property type="taxonomic scope" value="Bacteria"/>
</dbReference>
<dbReference type="Pfam" id="PF08331">
    <property type="entry name" value="QueG_DUF1730"/>
    <property type="match status" value="1"/>
</dbReference>
<dbReference type="InterPro" id="IPR013542">
    <property type="entry name" value="QueG_DUF1730"/>
</dbReference>
<organism evidence="11 12">
    <name type="scientific">Paraglaciecola mesophila KMM 241</name>
    <dbReference type="NCBI Taxonomy" id="1128912"/>
    <lineage>
        <taxon>Bacteria</taxon>
        <taxon>Pseudomonadati</taxon>
        <taxon>Pseudomonadota</taxon>
        <taxon>Gammaproteobacteria</taxon>
        <taxon>Alteromonadales</taxon>
        <taxon>Alteromonadaceae</taxon>
        <taxon>Paraglaciecola</taxon>
    </lineage>
</organism>
<feature type="binding site" evidence="9">
    <location>
        <position position="197"/>
    </location>
    <ligand>
        <name>[4Fe-4S] cluster</name>
        <dbReference type="ChEBI" id="CHEBI:49883"/>
        <label>1</label>
    </ligand>
</feature>
<dbReference type="GO" id="GO:0046872">
    <property type="term" value="F:metal ion binding"/>
    <property type="evidence" value="ECO:0007669"/>
    <property type="project" value="UniProtKB-KW"/>
</dbReference>
<evidence type="ECO:0000256" key="5">
    <source>
        <dbReference type="ARBA" id="ARBA00022785"/>
    </source>
</evidence>
<keyword evidence="8 9" id="KW-0411">Iron-sulfur</keyword>
<dbReference type="Proteomes" id="UP000006263">
    <property type="component" value="Unassembled WGS sequence"/>
</dbReference>
<feature type="binding site" evidence="9">
    <location>
        <position position="254"/>
    </location>
    <ligand>
        <name>[4Fe-4S] cluster</name>
        <dbReference type="ChEBI" id="CHEBI:49883"/>
        <label>1</label>
    </ligand>
</feature>
<comment type="subcellular location">
    <subcellularLocation>
        <location evidence="9">Cytoplasm</location>
    </subcellularLocation>
</comment>
<evidence type="ECO:0000259" key="10">
    <source>
        <dbReference type="PROSITE" id="PS51379"/>
    </source>
</evidence>
<feature type="active site" description="Proton donor" evidence="9">
    <location>
        <position position="140"/>
    </location>
</feature>
<dbReference type="NCBIfam" id="TIGR00276">
    <property type="entry name" value="tRNA epoxyqueuosine(34) reductase QueG"/>
    <property type="match status" value="1"/>
</dbReference>
<dbReference type="GO" id="GO:0005737">
    <property type="term" value="C:cytoplasm"/>
    <property type="evidence" value="ECO:0007669"/>
    <property type="project" value="UniProtKB-SubCell"/>
</dbReference>
<dbReference type="EMBL" id="BAEP01000072">
    <property type="protein sequence ID" value="GAC25886.1"/>
    <property type="molecule type" value="Genomic_DNA"/>
</dbReference>
<dbReference type="HAMAP" id="MF_00916">
    <property type="entry name" value="QueG"/>
    <property type="match status" value="1"/>
</dbReference>
<dbReference type="EC" id="1.17.99.6" evidence="9"/>
<evidence type="ECO:0000256" key="7">
    <source>
        <dbReference type="ARBA" id="ARBA00023004"/>
    </source>
</evidence>
<feature type="binding site" evidence="9">
    <location>
        <position position="194"/>
    </location>
    <ligand>
        <name>[4Fe-4S] cluster</name>
        <dbReference type="ChEBI" id="CHEBI:49883"/>
        <label>1</label>
    </ligand>
</feature>
<name>K6YPJ6_9ALTE</name>
<evidence type="ECO:0000313" key="12">
    <source>
        <dbReference type="Proteomes" id="UP000006263"/>
    </source>
</evidence>
<evidence type="ECO:0000313" key="11">
    <source>
        <dbReference type="EMBL" id="GAC25886.1"/>
    </source>
</evidence>
<dbReference type="UniPathway" id="UPA00392"/>
<comment type="catalytic activity">
    <reaction evidence="9">
        <text>epoxyqueuosine(34) in tRNA + AH2 = queuosine(34) in tRNA + A + H2O</text>
        <dbReference type="Rhea" id="RHEA:32159"/>
        <dbReference type="Rhea" id="RHEA-COMP:18571"/>
        <dbReference type="Rhea" id="RHEA-COMP:18582"/>
        <dbReference type="ChEBI" id="CHEBI:13193"/>
        <dbReference type="ChEBI" id="CHEBI:15377"/>
        <dbReference type="ChEBI" id="CHEBI:17499"/>
        <dbReference type="ChEBI" id="CHEBI:194431"/>
        <dbReference type="ChEBI" id="CHEBI:194443"/>
        <dbReference type="EC" id="1.17.99.6"/>
    </reaction>
</comment>
<evidence type="ECO:0000256" key="4">
    <source>
        <dbReference type="ARBA" id="ARBA00022723"/>
    </source>
</evidence>